<evidence type="ECO:0000313" key="13">
    <source>
        <dbReference type="EMBL" id="MBN1572061.1"/>
    </source>
</evidence>
<evidence type="ECO:0000256" key="6">
    <source>
        <dbReference type="ARBA" id="ARBA00022840"/>
    </source>
</evidence>
<dbReference type="InterPro" id="IPR002078">
    <property type="entry name" value="Sigma_54_int"/>
</dbReference>
<dbReference type="InterPro" id="IPR009057">
    <property type="entry name" value="Homeodomain-like_sf"/>
</dbReference>
<proteinExistence type="predicted"/>
<dbReference type="GO" id="GO:0000160">
    <property type="term" value="P:phosphorelay signal transduction system"/>
    <property type="evidence" value="ECO:0007669"/>
    <property type="project" value="UniProtKB-KW"/>
</dbReference>
<evidence type="ECO:0000259" key="12">
    <source>
        <dbReference type="PROSITE" id="PS50045"/>
    </source>
</evidence>
<comment type="subcellular location">
    <subcellularLocation>
        <location evidence="1">Cytoplasm</location>
    </subcellularLocation>
</comment>
<dbReference type="Gene3D" id="3.40.50.300">
    <property type="entry name" value="P-loop containing nucleotide triphosphate hydrolases"/>
    <property type="match status" value="1"/>
</dbReference>
<dbReference type="SUPFAM" id="SSF52172">
    <property type="entry name" value="CheY-like"/>
    <property type="match status" value="1"/>
</dbReference>
<evidence type="ECO:0000256" key="10">
    <source>
        <dbReference type="ARBA" id="ARBA00023159"/>
    </source>
</evidence>
<evidence type="ECO:0000256" key="8">
    <source>
        <dbReference type="ARBA" id="ARBA00023015"/>
    </source>
</evidence>
<evidence type="ECO:0000256" key="4">
    <source>
        <dbReference type="ARBA" id="ARBA00022553"/>
    </source>
</evidence>
<dbReference type="PANTHER" id="PTHR32071:SF95">
    <property type="entry name" value="DNA-BINDING TRANSCRIPTIONAL REGULATOR NTRC"/>
    <property type="match status" value="1"/>
</dbReference>
<dbReference type="Proteomes" id="UP000809273">
    <property type="component" value="Unassembled WGS sequence"/>
</dbReference>
<comment type="caution">
    <text evidence="13">The sequence shown here is derived from an EMBL/GenBank/DDBJ whole genome shotgun (WGS) entry which is preliminary data.</text>
</comment>
<dbReference type="InterPro" id="IPR058031">
    <property type="entry name" value="AAA_lid_NorR"/>
</dbReference>
<keyword evidence="10" id="KW-0010">Activator</keyword>
<sequence>MAPRKSGPPFKRAVIFHLDEDVSSTFRNILEGRKIDVWEEKNLRDLRFTLKTYNPDFLFIGSGYVIKREIGFISSLKKGTDGLSIVVVSTLGDREGIHPFLDESIFSVILDPYHPKEIAHLIKSAEGTRRAEIQDKTLKGILDQIANPNKFFIGKSPNAIQVRKSIQNAKKDNAPILITGEGGTGKTHISYSIHVRPQSGLTSIRIYDPISEPERGRGLVKYVESLGHLDTLVIKNTQHLDSVELNGLVSMMKESERWGENLPRFILHHNPSHGIPHRFDGFSSLKKITIDPLRERRNDIRLLVDYFQNIFTKHVDGPKVEITPPARKLLKNYRWPYNVTELMGVILYGIVSTGGGAIYPFNFPDFITISDPFAMEKMSLENFFLSKLTPVIKKMSRHNVEGLYPIVLSRMEIPLIKLVLQETGGNQLKTAKILGINRNTLMKKIKKHKIVINEIDS</sequence>
<dbReference type="GO" id="GO:0005524">
    <property type="term" value="F:ATP binding"/>
    <property type="evidence" value="ECO:0007669"/>
    <property type="project" value="UniProtKB-KW"/>
</dbReference>
<keyword evidence="6" id="KW-0067">ATP-binding</keyword>
<dbReference type="InterPro" id="IPR002197">
    <property type="entry name" value="HTH_Fis"/>
</dbReference>
<dbReference type="Pfam" id="PF25601">
    <property type="entry name" value="AAA_lid_14"/>
    <property type="match status" value="1"/>
</dbReference>
<keyword evidence="3" id="KW-0678">Repressor</keyword>
<dbReference type="Pfam" id="PF02954">
    <property type="entry name" value="HTH_8"/>
    <property type="match status" value="1"/>
</dbReference>
<keyword evidence="2" id="KW-0963">Cytoplasm</keyword>
<dbReference type="EMBL" id="JAFGIX010000011">
    <property type="protein sequence ID" value="MBN1572061.1"/>
    <property type="molecule type" value="Genomic_DNA"/>
</dbReference>
<evidence type="ECO:0000313" key="14">
    <source>
        <dbReference type="Proteomes" id="UP000809273"/>
    </source>
</evidence>
<name>A0A9D8KAC9_9DELT</name>
<keyword evidence="9" id="KW-0238">DNA-binding</keyword>
<dbReference type="PRINTS" id="PR01590">
    <property type="entry name" value="HTHFIS"/>
</dbReference>
<dbReference type="SUPFAM" id="SSF46689">
    <property type="entry name" value="Homeodomain-like"/>
    <property type="match status" value="1"/>
</dbReference>
<keyword evidence="7" id="KW-0902">Two-component regulatory system</keyword>
<dbReference type="Pfam" id="PF14532">
    <property type="entry name" value="Sigma54_activ_2"/>
    <property type="match status" value="1"/>
</dbReference>
<keyword evidence="5" id="KW-0547">Nucleotide-binding</keyword>
<reference evidence="13" key="1">
    <citation type="journal article" date="2021" name="Environ. Microbiol.">
        <title>Genomic characterization of three novel Desulfobacterota classes expand the metabolic and phylogenetic diversity of the phylum.</title>
        <authorList>
            <person name="Murphy C.L."/>
            <person name="Biggerstaff J."/>
            <person name="Eichhorn A."/>
            <person name="Ewing E."/>
            <person name="Shahan R."/>
            <person name="Soriano D."/>
            <person name="Stewart S."/>
            <person name="VanMol K."/>
            <person name="Walker R."/>
            <person name="Walters P."/>
            <person name="Elshahed M.S."/>
            <person name="Youssef N.H."/>
        </authorList>
    </citation>
    <scope>NUCLEOTIDE SEQUENCE</scope>
    <source>
        <strain evidence="13">Zod_Metabat.24</strain>
    </source>
</reference>
<feature type="domain" description="Sigma-54 factor interaction" evidence="12">
    <location>
        <begin position="288"/>
        <end position="351"/>
    </location>
</feature>
<evidence type="ECO:0000256" key="2">
    <source>
        <dbReference type="ARBA" id="ARBA00022490"/>
    </source>
</evidence>
<protein>
    <submittedName>
        <fullName evidence="13">Sigma 54-interacting transcriptional regulator</fullName>
    </submittedName>
</protein>
<keyword evidence="11" id="KW-0804">Transcription</keyword>
<evidence type="ECO:0000256" key="5">
    <source>
        <dbReference type="ARBA" id="ARBA00022741"/>
    </source>
</evidence>
<dbReference type="GO" id="GO:0006355">
    <property type="term" value="P:regulation of DNA-templated transcription"/>
    <property type="evidence" value="ECO:0007669"/>
    <property type="project" value="InterPro"/>
</dbReference>
<dbReference type="PROSITE" id="PS50045">
    <property type="entry name" value="SIGMA54_INTERACT_4"/>
    <property type="match status" value="1"/>
</dbReference>
<dbReference type="Gene3D" id="1.10.8.60">
    <property type="match status" value="1"/>
</dbReference>
<dbReference type="InterPro" id="IPR011006">
    <property type="entry name" value="CheY-like_superfamily"/>
</dbReference>
<dbReference type="Gene3D" id="1.10.10.60">
    <property type="entry name" value="Homeodomain-like"/>
    <property type="match status" value="1"/>
</dbReference>
<dbReference type="SUPFAM" id="SSF52540">
    <property type="entry name" value="P-loop containing nucleoside triphosphate hydrolases"/>
    <property type="match status" value="1"/>
</dbReference>
<gene>
    <name evidence="13" type="ORF">JW984_02575</name>
</gene>
<reference evidence="13" key="2">
    <citation type="submission" date="2021-01" db="EMBL/GenBank/DDBJ databases">
        <authorList>
            <person name="Hahn C.R."/>
            <person name="Youssef N.H."/>
            <person name="Elshahed M."/>
        </authorList>
    </citation>
    <scope>NUCLEOTIDE SEQUENCE</scope>
    <source>
        <strain evidence="13">Zod_Metabat.24</strain>
    </source>
</reference>
<evidence type="ECO:0000256" key="11">
    <source>
        <dbReference type="ARBA" id="ARBA00023163"/>
    </source>
</evidence>
<evidence type="ECO:0000256" key="9">
    <source>
        <dbReference type="ARBA" id="ARBA00023125"/>
    </source>
</evidence>
<accession>A0A9D8KAC9</accession>
<dbReference type="GO" id="GO:0005737">
    <property type="term" value="C:cytoplasm"/>
    <property type="evidence" value="ECO:0007669"/>
    <property type="project" value="UniProtKB-SubCell"/>
</dbReference>
<dbReference type="InterPro" id="IPR027417">
    <property type="entry name" value="P-loop_NTPase"/>
</dbReference>
<evidence type="ECO:0000256" key="7">
    <source>
        <dbReference type="ARBA" id="ARBA00023012"/>
    </source>
</evidence>
<evidence type="ECO:0000256" key="1">
    <source>
        <dbReference type="ARBA" id="ARBA00004496"/>
    </source>
</evidence>
<evidence type="ECO:0000256" key="3">
    <source>
        <dbReference type="ARBA" id="ARBA00022491"/>
    </source>
</evidence>
<dbReference type="PANTHER" id="PTHR32071">
    <property type="entry name" value="TRANSCRIPTIONAL REGULATORY PROTEIN"/>
    <property type="match status" value="1"/>
</dbReference>
<keyword evidence="8" id="KW-0805">Transcription regulation</keyword>
<organism evidence="13 14">
    <name type="scientific">Candidatus Zymogenus saltonus</name>
    <dbReference type="NCBI Taxonomy" id="2844893"/>
    <lineage>
        <taxon>Bacteria</taxon>
        <taxon>Deltaproteobacteria</taxon>
        <taxon>Candidatus Zymogenia</taxon>
        <taxon>Candidatus Zymogeniales</taxon>
        <taxon>Candidatus Zymogenaceae</taxon>
        <taxon>Candidatus Zymogenus</taxon>
    </lineage>
</organism>
<dbReference type="AlphaFoldDB" id="A0A9D8KAC9"/>
<dbReference type="GO" id="GO:0043565">
    <property type="term" value="F:sequence-specific DNA binding"/>
    <property type="evidence" value="ECO:0007669"/>
    <property type="project" value="InterPro"/>
</dbReference>
<keyword evidence="4" id="KW-0597">Phosphoprotein</keyword>